<name>A0A9D1A6T1_9FIRM</name>
<evidence type="ECO:0000256" key="5">
    <source>
        <dbReference type="PIRSR" id="PIRSR004762-1"/>
    </source>
</evidence>
<feature type="binding site" evidence="5">
    <location>
        <position position="66"/>
    </location>
    <ligand>
        <name>[4Fe-4S] cluster</name>
        <dbReference type="ChEBI" id="CHEBI:49883"/>
        <note>4Fe-4S-S-AdoMet</note>
    </ligand>
</feature>
<comment type="caution">
    <text evidence="8">The sequence shown here is derived from an EMBL/GenBank/DDBJ whole genome shotgun (WGS) entry which is preliminary data.</text>
</comment>
<dbReference type="EMBL" id="DVGD01000028">
    <property type="protein sequence ID" value="HIR08959.1"/>
    <property type="molecule type" value="Genomic_DNA"/>
</dbReference>
<keyword evidence="1 5" id="KW-0949">S-adenosyl-L-methionine</keyword>
<keyword evidence="5" id="KW-0004">4Fe-4S</keyword>
<dbReference type="InterPro" id="IPR006638">
    <property type="entry name" value="Elp3/MiaA/NifB-like_rSAM"/>
</dbReference>
<dbReference type="InterPro" id="IPR034422">
    <property type="entry name" value="HydE/PylB-like"/>
</dbReference>
<gene>
    <name evidence="8" type="primary">hydE</name>
    <name evidence="8" type="ORF">IAA70_00995</name>
</gene>
<reference evidence="8" key="2">
    <citation type="journal article" date="2021" name="PeerJ">
        <title>Extensive microbial diversity within the chicken gut microbiome revealed by metagenomics and culture.</title>
        <authorList>
            <person name="Gilroy R."/>
            <person name="Ravi A."/>
            <person name="Getino M."/>
            <person name="Pursley I."/>
            <person name="Horton D.L."/>
            <person name="Alikhan N.F."/>
            <person name="Baker D."/>
            <person name="Gharbi K."/>
            <person name="Hall N."/>
            <person name="Watson M."/>
            <person name="Adriaenssens E.M."/>
            <person name="Foster-Nyarko E."/>
            <person name="Jarju S."/>
            <person name="Secka A."/>
            <person name="Antonio M."/>
            <person name="Oren A."/>
            <person name="Chaudhuri R.R."/>
            <person name="La Ragione R."/>
            <person name="Hildebrand F."/>
            <person name="Pallen M.J."/>
        </authorList>
    </citation>
    <scope>NUCLEOTIDE SEQUENCE</scope>
    <source>
        <strain evidence="8">ChiHjej9B8-7071</strain>
    </source>
</reference>
<dbReference type="GO" id="GO:0046872">
    <property type="term" value="F:metal ion binding"/>
    <property type="evidence" value="ECO:0007669"/>
    <property type="project" value="UniProtKB-KW"/>
</dbReference>
<evidence type="ECO:0000256" key="3">
    <source>
        <dbReference type="ARBA" id="ARBA00023004"/>
    </source>
</evidence>
<dbReference type="PROSITE" id="PS51918">
    <property type="entry name" value="RADICAL_SAM"/>
    <property type="match status" value="1"/>
</dbReference>
<dbReference type="Pfam" id="PF04055">
    <property type="entry name" value="Radical_SAM"/>
    <property type="match status" value="1"/>
</dbReference>
<accession>A0A9D1A6T1</accession>
<evidence type="ECO:0000256" key="6">
    <source>
        <dbReference type="PIRSR" id="PIRSR004762-2"/>
    </source>
</evidence>
<dbReference type="SMART" id="SM00729">
    <property type="entry name" value="Elp3"/>
    <property type="match status" value="1"/>
</dbReference>
<dbReference type="SUPFAM" id="SSF102114">
    <property type="entry name" value="Radical SAM enzymes"/>
    <property type="match status" value="1"/>
</dbReference>
<dbReference type="InterPro" id="IPR007197">
    <property type="entry name" value="rSAM"/>
</dbReference>
<keyword evidence="4 5" id="KW-0411">Iron-sulfur</keyword>
<dbReference type="SFLD" id="SFLDS00029">
    <property type="entry name" value="Radical_SAM"/>
    <property type="match status" value="1"/>
</dbReference>
<feature type="domain" description="Radical SAM core" evidence="7">
    <location>
        <begin position="48"/>
        <end position="270"/>
    </location>
</feature>
<evidence type="ECO:0000313" key="9">
    <source>
        <dbReference type="Proteomes" id="UP000824258"/>
    </source>
</evidence>
<feature type="binding site" evidence="6">
    <location>
        <position position="233"/>
    </location>
    <ligand>
        <name>S-adenosyl-L-methionine</name>
        <dbReference type="ChEBI" id="CHEBI:59789"/>
    </ligand>
</feature>
<dbReference type="Gene3D" id="3.20.20.70">
    <property type="entry name" value="Aldolase class I"/>
    <property type="match status" value="1"/>
</dbReference>
<dbReference type="SFLD" id="SFLDG01060">
    <property type="entry name" value="BATS_domain_containing"/>
    <property type="match status" value="1"/>
</dbReference>
<feature type="binding site" evidence="6">
    <location>
        <position position="137"/>
    </location>
    <ligand>
        <name>(3R)-3-methyl-D-ornithine</name>
        <dbReference type="ChEBI" id="CHEBI:64642"/>
    </ligand>
</feature>
<evidence type="ECO:0000313" key="8">
    <source>
        <dbReference type="EMBL" id="HIR08959.1"/>
    </source>
</evidence>
<keyword evidence="2" id="KW-0479">Metal-binding</keyword>
<dbReference type="AlphaFoldDB" id="A0A9D1A6T1"/>
<dbReference type="SFLD" id="SFLDG01280">
    <property type="entry name" value="HydE/PylB-like"/>
    <property type="match status" value="1"/>
</dbReference>
<feature type="binding site" evidence="5">
    <location>
        <position position="62"/>
    </location>
    <ligand>
        <name>[4Fe-4S] cluster</name>
        <dbReference type="ChEBI" id="CHEBI:49883"/>
        <note>4Fe-4S-S-AdoMet</note>
    </ligand>
</feature>
<feature type="non-terminal residue" evidence="8">
    <location>
        <position position="303"/>
    </location>
</feature>
<sequence>MDELVAQLIAHRCLSQAEWEALLARRHQLDREALFALARAEREKWFGNRIYIRGLIECTNYCRSNCYYCGIRRDNRALTRYRLSKETILDRCEKGYSWGFRTFVLQGGEDGAFTPDFVADVVSEITRRYPDCAVTLSLGEWEEAVYRLWYEAGARRYLLRHETADEAHFRLLHPPSQTLAHRLACLHALKSIGYQVGAGFMVGSPGQSEKTLAKDFCLFQAFKPEMVGIGPFLPQKDTPLGGEAPGSLEDTLLHLALIRLTLPAVLLPATTALATLHPQGRKLGFLAGANVVMPNLSPPAVRG</sequence>
<dbReference type="Proteomes" id="UP000824258">
    <property type="component" value="Unassembled WGS sequence"/>
</dbReference>
<dbReference type="GO" id="GO:0051539">
    <property type="term" value="F:4 iron, 4 sulfur cluster binding"/>
    <property type="evidence" value="ECO:0007669"/>
    <property type="project" value="UniProtKB-KW"/>
</dbReference>
<feature type="binding site" evidence="6">
    <location>
        <position position="162"/>
    </location>
    <ligand>
        <name>S-adenosyl-L-methionine</name>
        <dbReference type="ChEBI" id="CHEBI:59789"/>
    </ligand>
</feature>
<dbReference type="NCBIfam" id="TIGR03956">
    <property type="entry name" value="rSAM_HydE"/>
    <property type="match status" value="1"/>
</dbReference>
<dbReference type="SFLD" id="SFLDF00348">
    <property type="entry name" value="FeFe_hydrogenase_maturase_(Hyd"/>
    <property type="match status" value="1"/>
</dbReference>
<reference evidence="8" key="1">
    <citation type="submission" date="2020-10" db="EMBL/GenBank/DDBJ databases">
        <authorList>
            <person name="Gilroy R."/>
        </authorList>
    </citation>
    <scope>NUCLEOTIDE SEQUENCE</scope>
    <source>
        <strain evidence="8">ChiHjej9B8-7071</strain>
    </source>
</reference>
<keyword evidence="3 5" id="KW-0408">Iron</keyword>
<evidence type="ECO:0000256" key="1">
    <source>
        <dbReference type="ARBA" id="ARBA00022691"/>
    </source>
</evidence>
<evidence type="ECO:0000259" key="7">
    <source>
        <dbReference type="PROSITE" id="PS51918"/>
    </source>
</evidence>
<dbReference type="InterPro" id="IPR058240">
    <property type="entry name" value="rSAM_sf"/>
</dbReference>
<protein>
    <submittedName>
        <fullName evidence="8">[FeFe] hydrogenase H-cluster radical SAM maturase HydE</fullName>
    </submittedName>
</protein>
<feature type="binding site" evidence="6">
    <location>
        <position position="182"/>
    </location>
    <ligand>
        <name>S-adenosyl-L-methionine</name>
        <dbReference type="ChEBI" id="CHEBI:59789"/>
    </ligand>
</feature>
<dbReference type="GO" id="GO:0016740">
    <property type="term" value="F:transferase activity"/>
    <property type="evidence" value="ECO:0007669"/>
    <property type="project" value="TreeGrafter"/>
</dbReference>
<proteinExistence type="predicted"/>
<dbReference type="PANTHER" id="PTHR43726">
    <property type="entry name" value="3-METHYLORNITHINE SYNTHASE"/>
    <property type="match status" value="1"/>
</dbReference>
<feature type="binding site" evidence="5">
    <location>
        <position position="69"/>
    </location>
    <ligand>
        <name>[4Fe-4S] cluster</name>
        <dbReference type="ChEBI" id="CHEBI:49883"/>
        <note>4Fe-4S-S-AdoMet</note>
    </ligand>
</feature>
<evidence type="ECO:0000256" key="2">
    <source>
        <dbReference type="ARBA" id="ARBA00022723"/>
    </source>
</evidence>
<comment type="cofactor">
    <cofactor evidence="5">
        <name>[4Fe-4S] cluster</name>
        <dbReference type="ChEBI" id="CHEBI:49883"/>
    </cofactor>
    <text evidence="5">Binds 1 [4Fe-4S] cluster. The cluster is coordinated with 3 cysteines and an exchangeable S-adenosyl-L-methionine.</text>
</comment>
<dbReference type="PIRSF" id="PIRSF004762">
    <property type="entry name" value="CHP00423"/>
    <property type="match status" value="1"/>
</dbReference>
<organism evidence="8 9">
    <name type="scientific">Candidatus Avoscillospira stercoripullorum</name>
    <dbReference type="NCBI Taxonomy" id="2840709"/>
    <lineage>
        <taxon>Bacteria</taxon>
        <taxon>Bacillati</taxon>
        <taxon>Bacillota</taxon>
        <taxon>Clostridia</taxon>
        <taxon>Eubacteriales</taxon>
        <taxon>Oscillospiraceae</taxon>
        <taxon>Oscillospiraceae incertae sedis</taxon>
        <taxon>Candidatus Avoscillospira</taxon>
    </lineage>
</organism>
<dbReference type="InterPro" id="IPR013785">
    <property type="entry name" value="Aldolase_TIM"/>
</dbReference>
<dbReference type="PANTHER" id="PTHR43726:SF1">
    <property type="entry name" value="BIOTIN SYNTHASE"/>
    <property type="match status" value="1"/>
</dbReference>
<dbReference type="InterPro" id="IPR024021">
    <property type="entry name" value="FeFe-hyd_HydE_rSAM"/>
</dbReference>
<evidence type="ECO:0000256" key="4">
    <source>
        <dbReference type="ARBA" id="ARBA00023014"/>
    </source>
</evidence>
<dbReference type="CDD" id="cd01335">
    <property type="entry name" value="Radical_SAM"/>
    <property type="match status" value="1"/>
</dbReference>